<keyword evidence="4" id="KW-1185">Reference proteome</keyword>
<dbReference type="RefSeq" id="WP_149851519.1">
    <property type="nucleotide sequence ID" value="NZ_VUOB01000041.1"/>
</dbReference>
<dbReference type="AlphaFoldDB" id="A0A5B2X5L4"/>
<proteinExistence type="predicted"/>
<sequence length="81" mass="9304">MDKRSGQTVDPHEEPSVDWGWHGSFPRGTRIAGWLSAAICFVMLIGNHHGHVEDIWLIFIGSVIVLALLRDQVKRRTSWRR</sequence>
<feature type="transmembrane region" description="Helical" evidence="2">
    <location>
        <begin position="55"/>
        <end position="73"/>
    </location>
</feature>
<dbReference type="Proteomes" id="UP000323454">
    <property type="component" value="Unassembled WGS sequence"/>
</dbReference>
<gene>
    <name evidence="3" type="ORF">F0L68_21920</name>
</gene>
<evidence type="ECO:0000313" key="4">
    <source>
        <dbReference type="Proteomes" id="UP000323454"/>
    </source>
</evidence>
<dbReference type="EMBL" id="VUOB01000041">
    <property type="protein sequence ID" value="KAA2258523.1"/>
    <property type="molecule type" value="Genomic_DNA"/>
</dbReference>
<evidence type="ECO:0000313" key="3">
    <source>
        <dbReference type="EMBL" id="KAA2258523.1"/>
    </source>
</evidence>
<evidence type="ECO:0000256" key="2">
    <source>
        <dbReference type="SAM" id="Phobius"/>
    </source>
</evidence>
<feature type="transmembrane region" description="Helical" evidence="2">
    <location>
        <begin position="31"/>
        <end position="49"/>
    </location>
</feature>
<dbReference type="InterPro" id="IPR024341">
    <property type="entry name" value="DUF2631"/>
</dbReference>
<keyword evidence="2" id="KW-0812">Transmembrane</keyword>
<keyword evidence="2" id="KW-0472">Membrane</keyword>
<reference evidence="3 4" key="1">
    <citation type="submission" date="2019-09" db="EMBL/GenBank/DDBJ databases">
        <title>Goodfellowia gen. nov., a new genus of the Pseudonocardineae related to Actinoalloteichus, containing Goodfellowia coeruleoviolacea gen. nov., comb. nov. gen. nov., comb. nov.</title>
        <authorList>
            <person name="Labeda D."/>
        </authorList>
    </citation>
    <scope>NUCLEOTIDE SEQUENCE [LARGE SCALE GENOMIC DNA]</scope>
    <source>
        <strain evidence="3 4">AN110305</strain>
    </source>
</reference>
<evidence type="ECO:0000256" key="1">
    <source>
        <dbReference type="SAM" id="MobiDB-lite"/>
    </source>
</evidence>
<accession>A0A5B2X5L4</accession>
<name>A0A5B2X5L4_9PSEU</name>
<comment type="caution">
    <text evidence="3">The sequence shown here is derived from an EMBL/GenBank/DDBJ whole genome shotgun (WGS) entry which is preliminary data.</text>
</comment>
<keyword evidence="2" id="KW-1133">Transmembrane helix</keyword>
<feature type="region of interest" description="Disordered" evidence="1">
    <location>
        <begin position="1"/>
        <end position="21"/>
    </location>
</feature>
<feature type="compositionally biased region" description="Basic and acidic residues" evidence="1">
    <location>
        <begin position="1"/>
        <end position="15"/>
    </location>
</feature>
<reference evidence="3 4" key="2">
    <citation type="submission" date="2019-09" db="EMBL/GenBank/DDBJ databases">
        <authorList>
            <person name="Jin C."/>
        </authorList>
    </citation>
    <scope>NUCLEOTIDE SEQUENCE [LARGE SCALE GENOMIC DNA]</scope>
    <source>
        <strain evidence="3 4">AN110305</strain>
    </source>
</reference>
<organism evidence="3 4">
    <name type="scientific">Solihabitans fulvus</name>
    <dbReference type="NCBI Taxonomy" id="1892852"/>
    <lineage>
        <taxon>Bacteria</taxon>
        <taxon>Bacillati</taxon>
        <taxon>Actinomycetota</taxon>
        <taxon>Actinomycetes</taxon>
        <taxon>Pseudonocardiales</taxon>
        <taxon>Pseudonocardiaceae</taxon>
        <taxon>Solihabitans</taxon>
    </lineage>
</organism>
<protein>
    <submittedName>
        <fullName evidence="3">DUF2631 domain-containing protein</fullName>
    </submittedName>
</protein>
<dbReference type="OrthoDB" id="3401220at2"/>
<dbReference type="Pfam" id="PF10939">
    <property type="entry name" value="DUF2631"/>
    <property type="match status" value="1"/>
</dbReference>